<dbReference type="EMBL" id="OV121132">
    <property type="protein sequence ID" value="CAH0546855.1"/>
    <property type="molecule type" value="Genomic_DNA"/>
</dbReference>
<protein>
    <submittedName>
        <fullName evidence="1">Uncharacterized protein</fullName>
    </submittedName>
</protein>
<name>A0A9P0ASC8_BRAAE</name>
<dbReference type="OrthoDB" id="6775663at2759"/>
<accession>A0A9P0ASC8</accession>
<evidence type="ECO:0000313" key="2">
    <source>
        <dbReference type="Proteomes" id="UP001154078"/>
    </source>
</evidence>
<dbReference type="AlphaFoldDB" id="A0A9P0ASC8"/>
<dbReference type="Proteomes" id="UP001154078">
    <property type="component" value="Chromosome 1"/>
</dbReference>
<evidence type="ECO:0000313" key="1">
    <source>
        <dbReference type="EMBL" id="CAH0546855.1"/>
    </source>
</evidence>
<organism evidence="1 2">
    <name type="scientific">Brassicogethes aeneus</name>
    <name type="common">Rape pollen beetle</name>
    <name type="synonym">Meligethes aeneus</name>
    <dbReference type="NCBI Taxonomy" id="1431903"/>
    <lineage>
        <taxon>Eukaryota</taxon>
        <taxon>Metazoa</taxon>
        <taxon>Ecdysozoa</taxon>
        <taxon>Arthropoda</taxon>
        <taxon>Hexapoda</taxon>
        <taxon>Insecta</taxon>
        <taxon>Pterygota</taxon>
        <taxon>Neoptera</taxon>
        <taxon>Endopterygota</taxon>
        <taxon>Coleoptera</taxon>
        <taxon>Polyphaga</taxon>
        <taxon>Cucujiformia</taxon>
        <taxon>Nitidulidae</taxon>
        <taxon>Meligethinae</taxon>
        <taxon>Brassicogethes</taxon>
    </lineage>
</organism>
<reference evidence="1" key="1">
    <citation type="submission" date="2021-12" db="EMBL/GenBank/DDBJ databases">
        <authorList>
            <person name="King R."/>
        </authorList>
    </citation>
    <scope>NUCLEOTIDE SEQUENCE</scope>
</reference>
<proteinExistence type="predicted"/>
<gene>
    <name evidence="1" type="ORF">MELIAE_LOCUS939</name>
</gene>
<keyword evidence="2" id="KW-1185">Reference proteome</keyword>
<sequence length="268" mass="30748">MATPEDLFTELNKLKKDCLIDFLINRKVPTNIVVSDSVRRLVECNENSELVDKSRESSNITSKGFNDDVRILKLEYELQLSKTELKCSKKLMVEYERSIKNQQIVIDMFKDTTKNQIVSSVATGPSFSQKSKKEENIQDQKKIVKNNKDENLNQEGMQKKIVSDQDNSKNTTKIVMGSGKTSTQSFSLALKRAWLYIGKIVLGTKVKQIEEHLKNTFPEENFILEELSCHKESSSMSFKLGADIKLLEQLNNPQLWPEGVIVKRFFFV</sequence>